<reference evidence="7" key="1">
    <citation type="submission" date="2018-06" db="EMBL/GenBank/DDBJ databases">
        <authorList>
            <person name="Zhirakovskaya E."/>
        </authorList>
    </citation>
    <scope>NUCLEOTIDE SEQUENCE</scope>
</reference>
<dbReference type="GO" id="GO:0005975">
    <property type="term" value="P:carbohydrate metabolic process"/>
    <property type="evidence" value="ECO:0007669"/>
    <property type="project" value="InterPro"/>
</dbReference>
<feature type="domain" description="Trehalase-like N-terminal" evidence="6">
    <location>
        <begin position="21"/>
        <end position="182"/>
    </location>
</feature>
<dbReference type="PANTHER" id="PTHR31616:SF0">
    <property type="entry name" value="GLUCAN 1,4-ALPHA-GLUCOSIDASE"/>
    <property type="match status" value="1"/>
</dbReference>
<keyword evidence="1 7" id="KW-0378">Hydrolase</keyword>
<name>A0A3B1DNG9_9ZZZZ</name>
<dbReference type="SUPFAM" id="SSF48208">
    <property type="entry name" value="Six-hairpin glycosidases"/>
    <property type="match status" value="1"/>
</dbReference>
<keyword evidence="3 7" id="KW-0326">Glycosidase</keyword>
<evidence type="ECO:0000256" key="1">
    <source>
        <dbReference type="ARBA" id="ARBA00022801"/>
    </source>
</evidence>
<dbReference type="InterPro" id="IPR011613">
    <property type="entry name" value="GH15-like"/>
</dbReference>
<feature type="region of interest" description="Disordered" evidence="4">
    <location>
        <begin position="1"/>
        <end position="25"/>
    </location>
</feature>
<evidence type="ECO:0000256" key="3">
    <source>
        <dbReference type="ARBA" id="ARBA00023295"/>
    </source>
</evidence>
<dbReference type="InterPro" id="IPR045582">
    <property type="entry name" value="Trehalase-like_N"/>
</dbReference>
<evidence type="ECO:0000256" key="4">
    <source>
        <dbReference type="SAM" id="MobiDB-lite"/>
    </source>
</evidence>
<dbReference type="GO" id="GO:0004339">
    <property type="term" value="F:glucan 1,4-alpha-glucosidase activity"/>
    <property type="evidence" value="ECO:0007669"/>
    <property type="project" value="UniProtKB-EC"/>
</dbReference>
<dbReference type="EMBL" id="UOGG01000239">
    <property type="protein sequence ID" value="VAX33245.1"/>
    <property type="molecule type" value="Genomic_DNA"/>
</dbReference>
<proteinExistence type="predicted"/>
<dbReference type="FunFam" id="1.50.10.10:FF:000005">
    <property type="entry name" value="Glycosyl hydrolase, glucoamylase"/>
    <property type="match status" value="1"/>
</dbReference>
<dbReference type="Pfam" id="PF19291">
    <property type="entry name" value="TREH_N"/>
    <property type="match status" value="1"/>
</dbReference>
<dbReference type="InterPro" id="IPR008928">
    <property type="entry name" value="6-hairpin_glycosidase_sf"/>
</dbReference>
<evidence type="ECO:0000256" key="2">
    <source>
        <dbReference type="ARBA" id="ARBA00023277"/>
    </source>
</evidence>
<protein>
    <submittedName>
        <fullName evidence="7">Glucoamylase</fullName>
        <ecNumber evidence="7">3.2.1.3</ecNumber>
    </submittedName>
</protein>
<dbReference type="EC" id="3.2.1.3" evidence="7"/>
<accession>A0A3B1DNG9</accession>
<dbReference type="Pfam" id="PF00723">
    <property type="entry name" value="Glyco_hydro_15"/>
    <property type="match status" value="1"/>
</dbReference>
<evidence type="ECO:0000259" key="5">
    <source>
        <dbReference type="Pfam" id="PF00723"/>
    </source>
</evidence>
<evidence type="ECO:0000259" key="6">
    <source>
        <dbReference type="Pfam" id="PF19291"/>
    </source>
</evidence>
<dbReference type="AlphaFoldDB" id="A0A3B1DNG9"/>
<sequence length="629" mass="71523">MNESNTRTQSNSFEERLKDPFSGPHDQPIENYGIIGNMRTAALISREGSIDWLCYPHFDSPSVFSAILDRKKGGFFKIAPVGNFKKKQLYRPDTNVLVTRFLHKDGVGEVTDFMPLGATDSKRSDLQHCQIFRMVRVVRGKLKFRLECFPAFDYARIGHKVNLQAGGAVFQSEKISLALHSPVPLENQGSGVTSEFVLGVGDVLNFSIKGVDAGEVASHDVCKLKRDAIEMFGQTCDFWRAWISKSQYRGRWREMVNRSALTLKLLTFSPTGAIVAAPTTSLPEEIAGQRNWDYRFTWIRDASFTLYGLLRLGFTEEADAFMKWLEKRCDELNEDGSLQIMYGLRGEHHLPEIELDHLCGWNNSRPVRIGNNAAGQLQLDIYGELMDSVYLYDKHGQPISYDLWVNLRRLLDWVCDHWMEPDEGIWEVRGGKQHFVYSKVMCWVALDRGLRLAHSRSFPAPQERWLKVRDQIYEEVMDKGWNPEIKSFVQFYGSTTLDASTLIMPLVKFISPTDPRMLSTLDHIMKNLVSDSLVYRYKNDETYSDGLAGEEGTFSMCTFWLVEALTRAGRLQEARMIFEKMLSFASPLGLFAEELGSHGEQLGNYPQAFTHLALISSAYNLDKALGGGI</sequence>
<keyword evidence="2" id="KW-0119">Carbohydrate metabolism</keyword>
<gene>
    <name evidence="7" type="ORF">MNBD_NITROSPINAE05-69</name>
</gene>
<evidence type="ECO:0000313" key="7">
    <source>
        <dbReference type="EMBL" id="VAX33245.1"/>
    </source>
</evidence>
<feature type="compositionally biased region" description="Polar residues" evidence="4">
    <location>
        <begin position="1"/>
        <end position="12"/>
    </location>
</feature>
<dbReference type="Gene3D" id="1.50.10.10">
    <property type="match status" value="1"/>
</dbReference>
<feature type="domain" description="GH15-like" evidence="5">
    <location>
        <begin position="253"/>
        <end position="618"/>
    </location>
</feature>
<organism evidence="7">
    <name type="scientific">hydrothermal vent metagenome</name>
    <dbReference type="NCBI Taxonomy" id="652676"/>
    <lineage>
        <taxon>unclassified sequences</taxon>
        <taxon>metagenomes</taxon>
        <taxon>ecological metagenomes</taxon>
    </lineage>
</organism>
<dbReference type="PANTHER" id="PTHR31616">
    <property type="entry name" value="TREHALASE"/>
    <property type="match status" value="1"/>
</dbReference>
<dbReference type="InterPro" id="IPR012341">
    <property type="entry name" value="6hp_glycosidase-like_sf"/>
</dbReference>